<dbReference type="Proteomes" id="UP000278962">
    <property type="component" value="Unassembled WGS sequence"/>
</dbReference>
<sequence length="248" mass="26579">MSAPDDPRAAQHSVRDQLVAAAEREPDPARTAQTALRDALVAAAIRDHGGAVVARRERRRRGRRLRTAGFVVVALLGAAAVADGTGLISSGEPIQPNPGLEIGDPKMTLADGAQIELVATAPDRERKVSYGVAIYTSGAGNRCVIAGQLRGNQLGLERNGVFHRFSDLRPGVCLLRGDGVSSSMRIDSTPPRLLIYGRTRKPAEAGTFVVRSTGERRPIKPVRGGAWLLVFDGRTPLSDLDLDQPERR</sequence>
<keyword evidence="2" id="KW-1133">Transmembrane helix</keyword>
<feature type="compositionally biased region" description="Basic and acidic residues" evidence="1">
    <location>
        <begin position="1"/>
        <end position="15"/>
    </location>
</feature>
<name>A0A660L4E5_9ACTN</name>
<keyword evidence="4" id="KW-1185">Reference proteome</keyword>
<feature type="region of interest" description="Disordered" evidence="1">
    <location>
        <begin position="1"/>
        <end position="30"/>
    </location>
</feature>
<reference evidence="3 4" key="1">
    <citation type="submission" date="2018-10" db="EMBL/GenBank/DDBJ databases">
        <title>Genomic Encyclopedia of Archaeal and Bacterial Type Strains, Phase II (KMG-II): from individual species to whole genera.</title>
        <authorList>
            <person name="Goeker M."/>
        </authorList>
    </citation>
    <scope>NUCLEOTIDE SEQUENCE [LARGE SCALE GENOMIC DNA]</scope>
    <source>
        <strain evidence="3 4">DSM 14954</strain>
    </source>
</reference>
<proteinExistence type="predicted"/>
<gene>
    <name evidence="3" type="ORF">C8N24_4798</name>
</gene>
<dbReference type="AlphaFoldDB" id="A0A660L4E5"/>
<organism evidence="3 4">
    <name type="scientific">Solirubrobacter pauli</name>
    <dbReference type="NCBI Taxonomy" id="166793"/>
    <lineage>
        <taxon>Bacteria</taxon>
        <taxon>Bacillati</taxon>
        <taxon>Actinomycetota</taxon>
        <taxon>Thermoleophilia</taxon>
        <taxon>Solirubrobacterales</taxon>
        <taxon>Solirubrobacteraceae</taxon>
        <taxon>Solirubrobacter</taxon>
    </lineage>
</organism>
<evidence type="ECO:0000313" key="3">
    <source>
        <dbReference type="EMBL" id="RKQ86783.1"/>
    </source>
</evidence>
<protein>
    <submittedName>
        <fullName evidence="3">Uncharacterized protein</fullName>
    </submittedName>
</protein>
<dbReference type="RefSeq" id="WP_121254801.1">
    <property type="nucleotide sequence ID" value="NZ_RBIL01000002.1"/>
</dbReference>
<evidence type="ECO:0000256" key="2">
    <source>
        <dbReference type="SAM" id="Phobius"/>
    </source>
</evidence>
<evidence type="ECO:0000256" key="1">
    <source>
        <dbReference type="SAM" id="MobiDB-lite"/>
    </source>
</evidence>
<comment type="caution">
    <text evidence="3">The sequence shown here is derived from an EMBL/GenBank/DDBJ whole genome shotgun (WGS) entry which is preliminary data.</text>
</comment>
<keyword evidence="2" id="KW-0812">Transmembrane</keyword>
<dbReference type="EMBL" id="RBIL01000002">
    <property type="protein sequence ID" value="RKQ86783.1"/>
    <property type="molecule type" value="Genomic_DNA"/>
</dbReference>
<dbReference type="OrthoDB" id="525039at2"/>
<accession>A0A660L4E5</accession>
<feature type="transmembrane region" description="Helical" evidence="2">
    <location>
        <begin position="65"/>
        <end position="88"/>
    </location>
</feature>
<keyword evidence="2" id="KW-0472">Membrane</keyword>
<evidence type="ECO:0000313" key="4">
    <source>
        <dbReference type="Proteomes" id="UP000278962"/>
    </source>
</evidence>